<evidence type="ECO:0000256" key="1">
    <source>
        <dbReference type="SAM" id="Phobius"/>
    </source>
</evidence>
<feature type="transmembrane region" description="Helical" evidence="1">
    <location>
        <begin position="53"/>
        <end position="73"/>
    </location>
</feature>
<dbReference type="Proteomes" id="UP000435985">
    <property type="component" value="Unassembled WGS sequence"/>
</dbReference>
<evidence type="ECO:0000259" key="2">
    <source>
        <dbReference type="Pfam" id="PF07786"/>
    </source>
</evidence>
<organism evidence="3 4">
    <name type="scientific">Bacteroides ovatus</name>
    <dbReference type="NCBI Taxonomy" id="28116"/>
    <lineage>
        <taxon>Bacteria</taxon>
        <taxon>Pseudomonadati</taxon>
        <taxon>Bacteroidota</taxon>
        <taxon>Bacteroidia</taxon>
        <taxon>Bacteroidales</taxon>
        <taxon>Bacteroidaceae</taxon>
        <taxon>Bacteroides</taxon>
    </lineage>
</organism>
<evidence type="ECO:0000313" key="4">
    <source>
        <dbReference type="Proteomes" id="UP000435985"/>
    </source>
</evidence>
<accession>A0A642C3R0</accession>
<dbReference type="PANTHER" id="PTHR31061:SF24">
    <property type="entry name" value="LD22376P"/>
    <property type="match status" value="1"/>
</dbReference>
<sequence>MNVTTSNKRLLALDVMRGITIAGMILVNTPGSWQHAYAPLKHAEWIGLTPTDLVFPFFMFIMGISTYISLRKYNFTFSVPAGLKILKRTVIIFLIGIGISWLSILCFQHDPFPIDQIRILGVMQRLALGYGVTAIV</sequence>
<comment type="caution">
    <text evidence="3">The sequence shown here is derived from an EMBL/GenBank/DDBJ whole genome shotgun (WGS) entry which is preliminary data.</text>
</comment>
<protein>
    <submittedName>
        <fullName evidence="3">DUF1624 domain-containing protein</fullName>
    </submittedName>
</protein>
<name>A0A642C3R0_BACOV</name>
<keyword evidence="1" id="KW-0812">Transmembrane</keyword>
<keyword evidence="1" id="KW-0472">Membrane</keyword>
<feature type="transmembrane region" description="Helical" evidence="1">
    <location>
        <begin position="85"/>
        <end position="104"/>
    </location>
</feature>
<feature type="non-terminal residue" evidence="3">
    <location>
        <position position="136"/>
    </location>
</feature>
<feature type="transmembrane region" description="Helical" evidence="1">
    <location>
        <begin position="12"/>
        <end position="33"/>
    </location>
</feature>
<dbReference type="PANTHER" id="PTHR31061">
    <property type="entry name" value="LD22376P"/>
    <property type="match status" value="1"/>
</dbReference>
<dbReference type="EMBL" id="VWFO01000382">
    <property type="protein sequence ID" value="KAA4653602.1"/>
    <property type="molecule type" value="Genomic_DNA"/>
</dbReference>
<feature type="domain" description="Heparan-alpha-glucosaminide N-acetyltransferase catalytic" evidence="2">
    <location>
        <begin position="9"/>
        <end position="110"/>
    </location>
</feature>
<dbReference type="InterPro" id="IPR012429">
    <property type="entry name" value="HGSNAT_cat"/>
</dbReference>
<gene>
    <name evidence="3" type="ORF">F3B98_30045</name>
</gene>
<proteinExistence type="predicted"/>
<keyword evidence="1" id="KW-1133">Transmembrane helix</keyword>
<dbReference type="Pfam" id="PF07786">
    <property type="entry name" value="HGSNAT_cat"/>
    <property type="match status" value="1"/>
</dbReference>
<dbReference type="AlphaFoldDB" id="A0A642C3R0"/>
<evidence type="ECO:0000313" key="3">
    <source>
        <dbReference type="EMBL" id="KAA4653602.1"/>
    </source>
</evidence>
<reference evidence="3 4" key="1">
    <citation type="journal article" date="2019" name="Nat. Med.">
        <title>A library of human gut bacterial isolates paired with longitudinal multiomics data enables mechanistic microbiome research.</title>
        <authorList>
            <person name="Poyet M."/>
            <person name="Groussin M."/>
            <person name="Gibbons S.M."/>
            <person name="Avila-Pacheco J."/>
            <person name="Jiang X."/>
            <person name="Kearney S.M."/>
            <person name="Perrotta A.R."/>
            <person name="Berdy B."/>
            <person name="Zhao S."/>
            <person name="Lieberman T.D."/>
            <person name="Swanson P.K."/>
            <person name="Smith M."/>
            <person name="Roesemann S."/>
            <person name="Alexander J.E."/>
            <person name="Rich S.A."/>
            <person name="Livny J."/>
            <person name="Vlamakis H."/>
            <person name="Clish C."/>
            <person name="Bullock K."/>
            <person name="Deik A."/>
            <person name="Scott J."/>
            <person name="Pierce K.A."/>
            <person name="Xavier R.J."/>
            <person name="Alm E.J."/>
        </authorList>
    </citation>
    <scope>NUCLEOTIDE SEQUENCE [LARGE SCALE GENOMIC DNA]</scope>
    <source>
        <strain evidence="3 4">BIOML-A14</strain>
    </source>
</reference>